<feature type="signal peptide" evidence="1">
    <location>
        <begin position="1"/>
        <end position="24"/>
    </location>
</feature>
<dbReference type="AlphaFoldDB" id="M5DRU0"/>
<dbReference type="RefSeq" id="WP_015486867.1">
    <property type="nucleotide sequence ID" value="NC_020888.1"/>
</dbReference>
<name>M5DRU0_9GAMM</name>
<keyword evidence="3" id="KW-1185">Reference proteome</keyword>
<dbReference type="HOGENOM" id="CLU_1874445_0_0_6"/>
<reference evidence="2 3" key="1">
    <citation type="journal article" date="2013" name="Genome Announc.">
        <title>Genome Sequence of Thalassolituus oleivorans MIL-1 (DSM 14913T).</title>
        <authorList>
            <person name="Golyshin P.N."/>
            <person name="Werner J."/>
            <person name="Chernikova T.N."/>
            <person name="Tran H."/>
            <person name="Ferrer M."/>
            <person name="Yakimov M.M."/>
            <person name="Teeling H."/>
            <person name="Golyshina O.V."/>
        </authorList>
    </citation>
    <scope>NUCLEOTIDE SEQUENCE [LARGE SCALE GENOMIC DNA]</scope>
    <source>
        <strain evidence="2 3">MIL-1</strain>
    </source>
</reference>
<dbReference type="GeneID" id="79178600"/>
<evidence type="ECO:0000313" key="2">
    <source>
        <dbReference type="EMBL" id="CCU72141.1"/>
    </source>
</evidence>
<evidence type="ECO:0000313" key="3">
    <source>
        <dbReference type="Proteomes" id="UP000011866"/>
    </source>
</evidence>
<dbReference type="Proteomes" id="UP000011866">
    <property type="component" value="Chromosome"/>
</dbReference>
<dbReference type="EMBL" id="HF680312">
    <property type="protein sequence ID" value="CCU72141.1"/>
    <property type="molecule type" value="Genomic_DNA"/>
</dbReference>
<accession>M5DRU0</accession>
<feature type="chain" id="PRO_5004065531" description="DUF2946 domain-containing protein" evidence="1">
    <location>
        <begin position="25"/>
        <end position="136"/>
    </location>
</feature>
<protein>
    <recommendedName>
        <fullName evidence="4">DUF2946 domain-containing protein</fullName>
    </recommendedName>
</protein>
<gene>
    <name evidence="2" type="ORF">TOL_1717</name>
</gene>
<keyword evidence="1" id="KW-0732">Signal</keyword>
<sequence>MAGKRFKAIMLVWVLLSQPLLSLAFSSSSTGDSHDHSSHDHSSIEHDAVQAVSDTHLDIDTDEASAHEHHTATKVMSTHDCGPCLNGDMSHCQCHAVTHMGLGVILKSFSIFEPTVHYTYVLAAHDQSLIRPPIFA</sequence>
<proteinExistence type="predicted"/>
<evidence type="ECO:0008006" key="4">
    <source>
        <dbReference type="Google" id="ProtNLM"/>
    </source>
</evidence>
<dbReference type="KEGG" id="tol:TOL_1717"/>
<organism evidence="2 3">
    <name type="scientific">Thalassolituus oleivorans MIL-1</name>
    <dbReference type="NCBI Taxonomy" id="1298593"/>
    <lineage>
        <taxon>Bacteria</taxon>
        <taxon>Pseudomonadati</taxon>
        <taxon>Pseudomonadota</taxon>
        <taxon>Gammaproteobacteria</taxon>
        <taxon>Oceanospirillales</taxon>
        <taxon>Oceanospirillaceae</taxon>
        <taxon>Thalassolituus</taxon>
    </lineage>
</organism>
<evidence type="ECO:0000256" key="1">
    <source>
        <dbReference type="SAM" id="SignalP"/>
    </source>
</evidence>